<accession>A0A0R2NIG6</accession>
<dbReference type="PRINTS" id="PR00377">
    <property type="entry name" value="IMPHPHTASES"/>
</dbReference>
<comment type="caution">
    <text evidence="5">The sequence shown here is derived from an EMBL/GenBank/DDBJ whole genome shotgun (WGS) entry which is preliminary data.</text>
</comment>
<gene>
    <name evidence="5" type="ORF">IV88_GL001673</name>
</gene>
<feature type="binding site" evidence="4">
    <location>
        <position position="72"/>
    </location>
    <ligand>
        <name>Mg(2+)</name>
        <dbReference type="ChEBI" id="CHEBI:18420"/>
        <label>1</label>
        <note>catalytic</note>
    </ligand>
</feature>
<evidence type="ECO:0000256" key="2">
    <source>
        <dbReference type="ARBA" id="ARBA00022801"/>
    </source>
</evidence>
<dbReference type="EMBL" id="JQCQ01000008">
    <property type="protein sequence ID" value="KRO25593.1"/>
    <property type="molecule type" value="Genomic_DNA"/>
</dbReference>
<dbReference type="OrthoDB" id="9772456at2"/>
<dbReference type="RefSeq" id="WP_057798631.1">
    <property type="nucleotide sequence ID" value="NZ_BJZZ01000015.1"/>
</dbReference>
<dbReference type="InterPro" id="IPR020583">
    <property type="entry name" value="Inositol_monoP_metal-BS"/>
</dbReference>
<feature type="binding site" evidence="4">
    <location>
        <position position="93"/>
    </location>
    <ligand>
        <name>Mg(2+)</name>
        <dbReference type="ChEBI" id="CHEBI:18420"/>
        <label>2</label>
    </ligand>
</feature>
<dbReference type="PROSITE" id="PS00629">
    <property type="entry name" value="IMP_1"/>
    <property type="match status" value="1"/>
</dbReference>
<keyword evidence="3 4" id="KW-0460">Magnesium</keyword>
<dbReference type="AlphaFoldDB" id="A0A0R2NIG6"/>
<dbReference type="GO" id="GO:0046872">
    <property type="term" value="F:metal ion binding"/>
    <property type="evidence" value="ECO:0007669"/>
    <property type="project" value="UniProtKB-KW"/>
</dbReference>
<dbReference type="SUPFAM" id="SSF56655">
    <property type="entry name" value="Carbohydrate phosphatase"/>
    <property type="match status" value="1"/>
</dbReference>
<keyword evidence="2" id="KW-0378">Hydrolase</keyword>
<feature type="binding site" evidence="4">
    <location>
        <position position="213"/>
    </location>
    <ligand>
        <name>Mg(2+)</name>
        <dbReference type="ChEBI" id="CHEBI:18420"/>
        <label>1</label>
        <note>catalytic</note>
    </ligand>
</feature>
<protein>
    <recommendedName>
        <fullName evidence="7">Fructose-1 6-bisphosphatase</fullName>
    </recommendedName>
</protein>
<dbReference type="Gene3D" id="3.40.190.80">
    <property type="match status" value="1"/>
</dbReference>
<dbReference type="InterPro" id="IPR000760">
    <property type="entry name" value="Inositol_monophosphatase-like"/>
</dbReference>
<evidence type="ECO:0000313" key="6">
    <source>
        <dbReference type="Proteomes" id="UP000051249"/>
    </source>
</evidence>
<reference evidence="5 6" key="1">
    <citation type="journal article" date="2015" name="Genome Announc.">
        <title>Expanding the biotechnology potential of lactobacilli through comparative genomics of 213 strains and associated genera.</title>
        <authorList>
            <person name="Sun Z."/>
            <person name="Harris H.M."/>
            <person name="McCann A."/>
            <person name="Guo C."/>
            <person name="Argimon S."/>
            <person name="Zhang W."/>
            <person name="Yang X."/>
            <person name="Jeffery I.B."/>
            <person name="Cooney J.C."/>
            <person name="Kagawa T.F."/>
            <person name="Liu W."/>
            <person name="Song Y."/>
            <person name="Salvetti E."/>
            <person name="Wrobel A."/>
            <person name="Rasinkangas P."/>
            <person name="Parkhill J."/>
            <person name="Rea M.C."/>
            <person name="O'Sullivan O."/>
            <person name="Ritari J."/>
            <person name="Douillard F.P."/>
            <person name="Paul Ross R."/>
            <person name="Yang R."/>
            <person name="Briner A.E."/>
            <person name="Felis G.E."/>
            <person name="de Vos W.M."/>
            <person name="Barrangou R."/>
            <person name="Klaenhammer T.R."/>
            <person name="Caufield P.W."/>
            <person name="Cui Y."/>
            <person name="Zhang H."/>
            <person name="O'Toole P.W."/>
        </authorList>
    </citation>
    <scope>NUCLEOTIDE SEQUENCE [LARGE SCALE GENOMIC DNA]</scope>
    <source>
        <strain evidence="5 6">DSM 23026</strain>
    </source>
</reference>
<evidence type="ECO:0000256" key="4">
    <source>
        <dbReference type="PIRSR" id="PIRSR600760-2"/>
    </source>
</evidence>
<sequence>MTEIDFKAIDKKVYQILKDDRSYLLEQMKTEPLSISEKTGPRDLVTQIDKLNQKRLIQALSAIIPNSSFLGEETAKVSPLEDLKGPVWIVDPIDGTLNFVKQRDNFAVMIALYIDGIGKLGFIMDVMNDVIIHGGPDVNIWRDNDILEDPVDLDLSDGLMGLSGPMLSRNLNYAPLVEQHSLGARVIGSAGIEFMRIMEGRQVGYYSKLQPWDFAAGNILAPELGLVVTNLDGSKLDMLKSSVVLVATKKAHKDILNLID</sequence>
<dbReference type="PATRIC" id="fig|480391.4.peg.1710"/>
<dbReference type="GO" id="GO:0006020">
    <property type="term" value="P:inositol metabolic process"/>
    <property type="evidence" value="ECO:0007669"/>
    <property type="project" value="TreeGrafter"/>
</dbReference>
<dbReference type="PANTHER" id="PTHR20854:SF4">
    <property type="entry name" value="INOSITOL-1-MONOPHOSPHATASE-RELATED"/>
    <property type="match status" value="1"/>
</dbReference>
<dbReference type="GO" id="GO:0007165">
    <property type="term" value="P:signal transduction"/>
    <property type="evidence" value="ECO:0007669"/>
    <property type="project" value="TreeGrafter"/>
</dbReference>
<dbReference type="Proteomes" id="UP000051249">
    <property type="component" value="Unassembled WGS sequence"/>
</dbReference>
<keyword evidence="1 4" id="KW-0479">Metal-binding</keyword>
<dbReference type="Gene3D" id="3.30.540.10">
    <property type="entry name" value="Fructose-1,6-Bisphosphatase, subunit A, domain 1"/>
    <property type="match status" value="1"/>
</dbReference>
<evidence type="ECO:0000313" key="5">
    <source>
        <dbReference type="EMBL" id="KRO25593.1"/>
    </source>
</evidence>
<evidence type="ECO:0000256" key="3">
    <source>
        <dbReference type="ARBA" id="ARBA00022842"/>
    </source>
</evidence>
<keyword evidence="6" id="KW-1185">Reference proteome</keyword>
<dbReference type="Pfam" id="PF00459">
    <property type="entry name" value="Inositol_P"/>
    <property type="match status" value="1"/>
</dbReference>
<feature type="binding site" evidence="4">
    <location>
        <position position="94"/>
    </location>
    <ligand>
        <name>Mg(2+)</name>
        <dbReference type="ChEBI" id="CHEBI:18420"/>
        <label>1</label>
        <note>catalytic</note>
    </ligand>
</feature>
<dbReference type="PANTHER" id="PTHR20854">
    <property type="entry name" value="INOSITOL MONOPHOSPHATASE"/>
    <property type="match status" value="1"/>
</dbReference>
<dbReference type="GO" id="GO:0008934">
    <property type="term" value="F:inositol monophosphate 1-phosphatase activity"/>
    <property type="evidence" value="ECO:0007669"/>
    <property type="project" value="TreeGrafter"/>
</dbReference>
<dbReference type="CDD" id="cd01637">
    <property type="entry name" value="IMPase_like"/>
    <property type="match status" value="1"/>
</dbReference>
<proteinExistence type="predicted"/>
<organism evidence="5 6">
    <name type="scientific">Pediococcus argentinicus</name>
    <dbReference type="NCBI Taxonomy" id="480391"/>
    <lineage>
        <taxon>Bacteria</taxon>
        <taxon>Bacillati</taxon>
        <taxon>Bacillota</taxon>
        <taxon>Bacilli</taxon>
        <taxon>Lactobacillales</taxon>
        <taxon>Lactobacillaceae</taxon>
        <taxon>Pediococcus</taxon>
    </lineage>
</organism>
<name>A0A0R2NIG6_9LACO</name>
<feature type="binding site" evidence="4">
    <location>
        <position position="91"/>
    </location>
    <ligand>
        <name>Mg(2+)</name>
        <dbReference type="ChEBI" id="CHEBI:18420"/>
        <label>1</label>
        <note>catalytic</note>
    </ligand>
</feature>
<evidence type="ECO:0000256" key="1">
    <source>
        <dbReference type="ARBA" id="ARBA00022723"/>
    </source>
</evidence>
<comment type="cofactor">
    <cofactor evidence="4">
        <name>Mg(2+)</name>
        <dbReference type="ChEBI" id="CHEBI:18420"/>
    </cofactor>
</comment>
<evidence type="ECO:0008006" key="7">
    <source>
        <dbReference type="Google" id="ProtNLM"/>
    </source>
</evidence>